<organism evidence="2 3">
    <name type="scientific">Nematocida parisii (strain ERTm3)</name>
    <name type="common">Nematode killer fungus</name>
    <dbReference type="NCBI Taxonomy" id="935791"/>
    <lineage>
        <taxon>Eukaryota</taxon>
        <taxon>Fungi</taxon>
        <taxon>Fungi incertae sedis</taxon>
        <taxon>Microsporidia</taxon>
        <taxon>Nematocida</taxon>
    </lineage>
</organism>
<feature type="region of interest" description="Disordered" evidence="1">
    <location>
        <begin position="48"/>
        <end position="71"/>
    </location>
</feature>
<dbReference type="Proteomes" id="UP000002872">
    <property type="component" value="Unassembled WGS sequence"/>
</dbReference>
<evidence type="ECO:0000313" key="3">
    <source>
        <dbReference type="Proteomes" id="UP000002872"/>
    </source>
</evidence>
<dbReference type="EMBL" id="GL870879">
    <property type="protein sequence ID" value="EIJ88323.1"/>
    <property type="molecule type" value="Genomic_DNA"/>
</dbReference>
<protein>
    <submittedName>
        <fullName evidence="2">Uncharacterized protein</fullName>
    </submittedName>
</protein>
<dbReference type="OMA" id="RMSLCKY"/>
<dbReference type="InParanoid" id="I3EGH6"/>
<gene>
    <name evidence="2" type="ORF">NEQG_01767</name>
</gene>
<dbReference type="OrthoDB" id="2193882at2759"/>
<dbReference type="AlphaFoldDB" id="I3EGH6"/>
<evidence type="ECO:0000256" key="1">
    <source>
        <dbReference type="SAM" id="MobiDB-lite"/>
    </source>
</evidence>
<evidence type="ECO:0000313" key="2">
    <source>
        <dbReference type="EMBL" id="EIJ88323.1"/>
    </source>
</evidence>
<name>I3EGH6_NEMP3</name>
<dbReference type="VEuPathDB" id="MicrosporidiaDB:NEQG_01767"/>
<dbReference type="HOGENOM" id="CLU_202730_0_0_1"/>
<keyword evidence="3" id="KW-1185">Reference proteome</keyword>
<feature type="compositionally biased region" description="Basic and acidic residues" evidence="1">
    <location>
        <begin position="48"/>
        <end position="65"/>
    </location>
</feature>
<accession>I3EGH6</accession>
<proteinExistence type="predicted"/>
<sequence length="71" mass="8552">MVKIINISFFYIKQLMVQGVLSKRKGKVVQKKRMSLCKYKKIKKKCGSKEKEKRQIRNQIEEHLKEKSKRV</sequence>
<reference evidence="2" key="1">
    <citation type="submission" date="2011-01" db="EMBL/GenBank/DDBJ databases">
        <title>The Genome Sequence of Nematocida parisii strain ERTm3.</title>
        <authorList>
            <consortium name="The Broad Institute Genome Sequencing Platform"/>
            <consortium name="The Broad Institute Genome Sequencing Center for Infectious Disease"/>
            <person name="Cuomo C."/>
            <person name="Troemel E."/>
            <person name="Young S.K."/>
            <person name="Zeng Q."/>
            <person name="Gargeya S."/>
            <person name="Fitzgerald M."/>
            <person name="Haas B."/>
            <person name="Abouelleil A."/>
            <person name="Alvarado L."/>
            <person name="Arachchi H.M."/>
            <person name="Berlin A."/>
            <person name="Chapman S.B."/>
            <person name="Gearin G."/>
            <person name="Goldberg J."/>
            <person name="Griggs A."/>
            <person name="Gujja S."/>
            <person name="Hansen M."/>
            <person name="Heiman D."/>
            <person name="Howarth C."/>
            <person name="Larimer J."/>
            <person name="Lui A."/>
            <person name="MacDonald P.J.P."/>
            <person name="McCowen C."/>
            <person name="Montmayeur A."/>
            <person name="Murphy C."/>
            <person name="Neiman D."/>
            <person name="Pearson M."/>
            <person name="Priest M."/>
            <person name="Roberts A."/>
            <person name="Saif S."/>
            <person name="Shea T."/>
            <person name="Sisk P."/>
            <person name="Stolte C."/>
            <person name="Sykes S."/>
            <person name="Wortman J."/>
            <person name="Nusbaum C."/>
            <person name="Birren B."/>
        </authorList>
    </citation>
    <scope>NUCLEOTIDE SEQUENCE</scope>
    <source>
        <strain evidence="2">ERTm3</strain>
    </source>
</reference>